<organism evidence="1 2">
    <name type="scientific">Lecanicillium saksenae</name>
    <dbReference type="NCBI Taxonomy" id="468837"/>
    <lineage>
        <taxon>Eukaryota</taxon>
        <taxon>Fungi</taxon>
        <taxon>Dikarya</taxon>
        <taxon>Ascomycota</taxon>
        <taxon>Pezizomycotina</taxon>
        <taxon>Sordariomycetes</taxon>
        <taxon>Hypocreomycetidae</taxon>
        <taxon>Hypocreales</taxon>
        <taxon>Cordycipitaceae</taxon>
        <taxon>Lecanicillium</taxon>
    </lineage>
</organism>
<evidence type="ECO:0000313" key="2">
    <source>
        <dbReference type="Proteomes" id="UP001148737"/>
    </source>
</evidence>
<gene>
    <name evidence="1" type="ORF">NLG97_g8585</name>
</gene>
<dbReference type="EMBL" id="JANAKD010001545">
    <property type="protein sequence ID" value="KAJ3478416.1"/>
    <property type="molecule type" value="Genomic_DNA"/>
</dbReference>
<reference evidence="1" key="1">
    <citation type="submission" date="2022-07" db="EMBL/GenBank/DDBJ databases">
        <title>Genome Sequence of Lecanicillium saksenae.</title>
        <authorList>
            <person name="Buettner E."/>
        </authorList>
    </citation>
    <scope>NUCLEOTIDE SEQUENCE</scope>
    <source>
        <strain evidence="1">VT-O1</strain>
    </source>
</reference>
<protein>
    <submittedName>
        <fullName evidence="1">Uncharacterized protein</fullName>
    </submittedName>
</protein>
<accession>A0ACC1QMC8</accession>
<proteinExistence type="predicted"/>
<name>A0ACC1QMC8_9HYPO</name>
<dbReference type="Proteomes" id="UP001148737">
    <property type="component" value="Unassembled WGS sequence"/>
</dbReference>
<evidence type="ECO:0000313" key="1">
    <source>
        <dbReference type="EMBL" id="KAJ3478416.1"/>
    </source>
</evidence>
<sequence length="276" mass="29780">MKQQVSSAERETPKKRKRSRGPRTSSPLPRQASVVPLNAQDAKASSELFQEALEKKRPKVNRESSVATNSTLAPAASLLETSPASSPPEDLESVVQKLPPSSGSADMDLSDEDVVESKLADVVVRKSPGENGSDEDVTDGEALQNAIKAALEETGAGDNDRAETIDLEIAAEKSLDAEKEPYGAKKGDGIEIIHPPRQGSGASADDAMEVDPSPSEQLEQELQLSRQAGSSQTKRRKRRLVAEAGGRVAGAGWRWKRPWKRGKTYYPEENLESGRV</sequence>
<keyword evidence="2" id="KW-1185">Reference proteome</keyword>
<comment type="caution">
    <text evidence="1">The sequence shown here is derived from an EMBL/GenBank/DDBJ whole genome shotgun (WGS) entry which is preliminary data.</text>
</comment>